<sequence>MKQHATNPISARNAQLKRLDKWIFLALIALMPLLAQGQSTYLWTGTGGDSNWGTPGNWSPERSTPAVTDILQFNLSATVLNVPTQTIGRLVVNGGAIVTLQAAAGSQTLTITPSIAGGNGLNVALGGALGFSGTNPLHITVAGSLNVNGSLLFSAFATQTVSVGGNLSGTGAINMSGGGLPHVLNLAGASNSITTLVTDPLAASTINYDGNINQQVFASPNYSHLVTSTGGIKTLQGALTARNLTIGSGSVLEAGTQNLTVAGTTTIQGTFQDTGIGGTNTFSGPLITSTTGRFITNTSSPINFGGGITHNNPTANSFSKSGTGQVTFTANQTISGTGTLVFVAGSVIVNPNVTLTNQATVNIGFRLNGVTATSTWVNGANSTLVYSDNNSTPMAIGILSATAVPNTVRYNGGNQPVRATTYHQLSLEAAGTKTLLGNTTVNSNLNIAPNVSLQVLDKNLTVLGTTFIRGSLLDDHLSGITTLQEAYFDTQSGRLDGTVDGVVNINGNVTVNFTVTPGVNTFDIGRVALSVAGTTTIAAGRTLRFSNGSGLKTFNHVAVNGTWNNAFNSAINIAGNLTVAAGAGTTFTSGTGTYTFSGTNAIIACGIPLSITNAHFTGQYTANGSDIVIANPLVSAGGRFINSTAGFPLVLPGSVTNRAFNNQSLASVNKFDRFNASLNAGNQVSANATDLTFTRGGLGDLYALRSRDLTPAPSAAIVTFQLAATNAGTAATNAASLSIGDNLGDDASQPGGAARLLFSLTTADNFVTVSNGTTPASVSSNAGQTFTWVINRSGSAVSYTTPLGTTQTALANNSGDLWLGTTFLGNAAFNTSSFGEVKFIMNGGTGSIRLINLRINPIATIVTNAFANTCITPGSIITVPYSINEAPFTNGSLADGLAQSINAGSHQVRVQLSNALGVFDPNYYNNTTLAPVNVNNANTLLLNSSVQVQLPIWATGAGYRYRVVVSELPNDTRPNAISSSQPLYTAGQATSMYFVSPSAPQSLLINATGAALTVTTPTAGSGYQWFYQRTDDLTNTQVPIAGATLATYAPKGTDFGSEGTYNLFCRVTFGTCSQVFTNRVPIDIICGSGTNVITNGDFNNYLTGIAGNVVINNGVAKVSGDNTKFLTELRPGRKLYTQENIYLGTIRYIESDQTLYLDKPTFKGSPITGNSTRFKVNYTEIPLQGTISVLGKNVVGTNTQFQGQLQPGYALYTNTNVLIGVVETITDNTNLTLVAPATTYNGIICKTNADDFLNPGTISTNGKVVTGVNTAFTTSNGGLVQRIMPGDIIRIIDKTNGSTLVDLGTVATVDGPTQLTLTSTPVTAVANAHYVANPKSFGNTGMQFDTQYRYSSWNLDPVGNYAVADNPNYYDADFCSMTANTQRSSSIGGSGGNMLIGNAGSSTQMIWSQLLENSNGVIRIKPNTNYVLSFNVTSLSGTNSTAKLAFGAFINCSRVGEDITQDYTTKCNWARYTILLNSGSLSSFTLSIANISALTNGFNDIAIDDITLFECTQPVAKPFPSISKFEWRGYNTDWFNADNWGQCGAPSCGENITLPSGLTNYPVISAAGAQVGSIRMYPNSSLTINPAVNLDVCGDIYNEGTIDAKTGSRVTFVGPGTLVSTPTATAQRVTTIGSSSFADVTIRQSQPMTDGVSLLSNMTVNGMIEIRRNNRVTLNTATLTLNGTLSDSTGTITGGNSGRLVVAGTGDLLGSLKFTGTTPTLGSLVMNRTDNGLAQLGTPVTLVGGTNALTLTSGLLNTSPAALLTLSATSTVTGGGSFVSGGSNASHVNGPMAKVTTSLDNFTFPVGHLGFLGQIGINPSATTQTTYVARYIRQSAYSVGIEVQKPPLDHVSYMEHWTLDRPTVGGAGGRVTLHWTDYSIVSTLSSQWQELRVARYTGSSTGVSPLGIAHWENQGPGTGFNTNPVVSPGASYNGGFVTSDLVTGFGPFTLGSTILNNRLPVELVSLKATPTQDGKVKLSWITASERNTSHFLLQHSNNGKHFRTIAQLQAQGESAAAQTYQYVHLTPAPFNYYRLRTVDQDASSSLSPLVTAQLLPQSQPTPLLYPNPGDGKQLFVKTAYSDKVTVSITSLLGVEVFRESLSPQQGLLSLRPNLPDGTYLVSLKEGNRTSHIKLIVE</sequence>
<gene>
    <name evidence="1" type="ORF">AVDCRST_MAG56-2700</name>
</gene>
<evidence type="ECO:0000313" key="1">
    <source>
        <dbReference type="EMBL" id="CAA9261420.1"/>
    </source>
</evidence>
<protein>
    <submittedName>
        <fullName evidence="1">Uncharacterized protein</fullName>
    </submittedName>
</protein>
<accession>A0A6J4IX48</accession>
<name>A0A6J4IX48_9SPHI</name>
<proteinExistence type="predicted"/>
<dbReference type="NCBIfam" id="TIGR04183">
    <property type="entry name" value="Por_Secre_tail"/>
    <property type="match status" value="1"/>
</dbReference>
<reference evidence="1" key="1">
    <citation type="submission" date="2020-02" db="EMBL/GenBank/DDBJ databases">
        <authorList>
            <person name="Meier V. D."/>
        </authorList>
    </citation>
    <scope>NUCLEOTIDE SEQUENCE</scope>
    <source>
        <strain evidence="1">AVDCRST_MAG56</strain>
    </source>
</reference>
<organism evidence="1">
    <name type="scientific">uncultured Cytophagales bacterium</name>
    <dbReference type="NCBI Taxonomy" id="158755"/>
    <lineage>
        <taxon>Bacteria</taxon>
        <taxon>Pseudomonadati</taxon>
        <taxon>Bacteroidota</taxon>
        <taxon>Sphingobacteriia</taxon>
        <taxon>Sphingobacteriales</taxon>
        <taxon>environmental samples</taxon>
    </lineage>
</organism>
<dbReference type="InterPro" id="IPR026444">
    <property type="entry name" value="Secre_tail"/>
</dbReference>
<dbReference type="InterPro" id="IPR013783">
    <property type="entry name" value="Ig-like_fold"/>
</dbReference>
<dbReference type="Gene3D" id="2.60.40.10">
    <property type="entry name" value="Immunoglobulins"/>
    <property type="match status" value="1"/>
</dbReference>
<dbReference type="EMBL" id="CADCTQ010000224">
    <property type="protein sequence ID" value="CAA9261420.1"/>
    <property type="molecule type" value="Genomic_DNA"/>
</dbReference>